<evidence type="ECO:0000313" key="1">
    <source>
        <dbReference type="EMBL" id="EZA55211.1"/>
    </source>
</evidence>
<feature type="non-terminal residue" evidence="1">
    <location>
        <position position="116"/>
    </location>
</feature>
<sequence>MAELRRVEIEKSAHDPNQDIYSIGFFDSKEIVHKELIPQINRFFKFDLNTKSKGLDRFCTIMHQRTNIRLKGITVFEHTPQQLSDLRYDIIQDIQQTLTVILEAIPKAKYSDWSEN</sequence>
<gene>
    <name evidence="1" type="ORF">X777_05215</name>
</gene>
<accession>A0A026WHS4</accession>
<evidence type="ECO:0000313" key="2">
    <source>
        <dbReference type="Proteomes" id="UP000053097"/>
    </source>
</evidence>
<proteinExistence type="predicted"/>
<protein>
    <submittedName>
        <fullName evidence="1">Uncharacterized protein</fullName>
    </submittedName>
</protein>
<reference evidence="1 2" key="1">
    <citation type="journal article" date="2014" name="Curr. Biol.">
        <title>The genome of the clonal raider ant Cerapachys biroi.</title>
        <authorList>
            <person name="Oxley P.R."/>
            <person name="Ji L."/>
            <person name="Fetter-Pruneda I."/>
            <person name="McKenzie S.K."/>
            <person name="Li C."/>
            <person name="Hu H."/>
            <person name="Zhang G."/>
            <person name="Kronauer D.J."/>
        </authorList>
    </citation>
    <scope>NUCLEOTIDE SEQUENCE [LARGE SCALE GENOMIC DNA]</scope>
</reference>
<keyword evidence="2" id="KW-1185">Reference proteome</keyword>
<name>A0A026WHS4_OOCBI</name>
<dbReference type="EMBL" id="KK107216">
    <property type="protein sequence ID" value="EZA55211.1"/>
    <property type="molecule type" value="Genomic_DNA"/>
</dbReference>
<dbReference type="AlphaFoldDB" id="A0A026WHS4"/>
<dbReference type="Proteomes" id="UP000053097">
    <property type="component" value="Unassembled WGS sequence"/>
</dbReference>
<organism evidence="1 2">
    <name type="scientific">Ooceraea biroi</name>
    <name type="common">Clonal raider ant</name>
    <name type="synonym">Cerapachys biroi</name>
    <dbReference type="NCBI Taxonomy" id="2015173"/>
    <lineage>
        <taxon>Eukaryota</taxon>
        <taxon>Metazoa</taxon>
        <taxon>Ecdysozoa</taxon>
        <taxon>Arthropoda</taxon>
        <taxon>Hexapoda</taxon>
        <taxon>Insecta</taxon>
        <taxon>Pterygota</taxon>
        <taxon>Neoptera</taxon>
        <taxon>Endopterygota</taxon>
        <taxon>Hymenoptera</taxon>
        <taxon>Apocrita</taxon>
        <taxon>Aculeata</taxon>
        <taxon>Formicoidea</taxon>
        <taxon>Formicidae</taxon>
        <taxon>Dorylinae</taxon>
        <taxon>Ooceraea</taxon>
    </lineage>
</organism>